<evidence type="ECO:0000313" key="6">
    <source>
        <dbReference type="Proteomes" id="UP000051276"/>
    </source>
</evidence>
<evidence type="ECO:0000256" key="1">
    <source>
        <dbReference type="PROSITE-ProRule" id="PRU00285"/>
    </source>
</evidence>
<organism evidence="4 7">
    <name type="scientific">endosymbiont of Ridgeia piscesae</name>
    <dbReference type="NCBI Taxonomy" id="54398"/>
    <lineage>
        <taxon>Bacteria</taxon>
        <taxon>Pseudomonadati</taxon>
        <taxon>Pseudomonadota</taxon>
        <taxon>Gammaproteobacteria</taxon>
        <taxon>sulfur-oxidizing symbionts</taxon>
    </lineage>
</organism>
<dbReference type="PROSITE" id="PS01031">
    <property type="entry name" value="SHSP"/>
    <property type="match status" value="1"/>
</dbReference>
<dbReference type="Gene3D" id="2.60.40.790">
    <property type="match status" value="1"/>
</dbReference>
<gene>
    <name evidence="4" type="ORF">Ga0074115_13028</name>
    <name evidence="5" type="ORF">Ga0076813_11341</name>
</gene>
<keyword evidence="4" id="KW-0346">Stress response</keyword>
<dbReference type="AlphaFoldDB" id="A0A0T5YZV0"/>
<dbReference type="PANTHER" id="PTHR11527">
    <property type="entry name" value="HEAT-SHOCK PROTEIN 20 FAMILY MEMBER"/>
    <property type="match status" value="1"/>
</dbReference>
<dbReference type="CDD" id="cd06464">
    <property type="entry name" value="ACD_sHsps-like"/>
    <property type="match status" value="1"/>
</dbReference>
<dbReference type="RefSeq" id="WP_057955706.1">
    <property type="nucleotide sequence ID" value="NZ_KQ556889.1"/>
</dbReference>
<proteinExistence type="inferred from homology"/>
<evidence type="ECO:0000313" key="4">
    <source>
        <dbReference type="EMBL" id="KRT56045.1"/>
    </source>
</evidence>
<keyword evidence="7" id="KW-1185">Reference proteome</keyword>
<dbReference type="SUPFAM" id="SSF49764">
    <property type="entry name" value="HSP20-like chaperones"/>
    <property type="match status" value="1"/>
</dbReference>
<dbReference type="Proteomes" id="UP000051634">
    <property type="component" value="Unassembled WGS sequence"/>
</dbReference>
<evidence type="ECO:0000313" key="5">
    <source>
        <dbReference type="EMBL" id="KRT57328.1"/>
    </source>
</evidence>
<name>A0A0T5YZV0_9GAMM</name>
<dbReference type="InterPro" id="IPR031107">
    <property type="entry name" value="Small_HSP"/>
</dbReference>
<evidence type="ECO:0000256" key="2">
    <source>
        <dbReference type="RuleBase" id="RU003616"/>
    </source>
</evidence>
<evidence type="ECO:0000313" key="7">
    <source>
        <dbReference type="Proteomes" id="UP000051634"/>
    </source>
</evidence>
<dbReference type="InterPro" id="IPR002068">
    <property type="entry name" value="A-crystallin/Hsp20_dom"/>
</dbReference>
<dbReference type="STRING" id="54398.Ga0074115_13028"/>
<reference evidence="6 7" key="1">
    <citation type="submission" date="2015-11" db="EMBL/GenBank/DDBJ databases">
        <title>The genome of Candidatus Endoriftia persephone in Ridgeia piscesae and population structure of the North Eastern Pacific vestimentiferan symbionts.</title>
        <authorList>
            <person name="Perez M."/>
            <person name="Juniper K.S."/>
        </authorList>
    </citation>
    <scope>NUCLEOTIDE SEQUENCE [LARGE SCALE GENOMIC DNA]</scope>
    <source>
        <strain evidence="5">Ind10</strain>
        <strain evidence="4">Ind11</strain>
    </source>
</reference>
<sequence>MTYMHYQPLAMLNQMTREMGRLAAEHKRAQVATAGTVSRWQPSVDILEQQERFVLSMDLPGVDPNTLEIQVEKGILTVSGERSLRKVEEEAASYTRRERVAGSFSRSFKLPETADESTISAASEHGVLEIVIAKKAEAQPRRIKITH</sequence>
<feature type="domain" description="SHSP" evidence="3">
    <location>
        <begin position="35"/>
        <end position="147"/>
    </location>
</feature>
<dbReference type="EMBL" id="LDXT01000067">
    <property type="protein sequence ID" value="KRT56045.1"/>
    <property type="molecule type" value="Genomic_DNA"/>
</dbReference>
<accession>A0A0T5YZV0</accession>
<evidence type="ECO:0000259" key="3">
    <source>
        <dbReference type="PROSITE" id="PS01031"/>
    </source>
</evidence>
<dbReference type="Pfam" id="PF00011">
    <property type="entry name" value="HSP20"/>
    <property type="match status" value="1"/>
</dbReference>
<dbReference type="OrthoDB" id="9792695at2"/>
<dbReference type="EMBL" id="LMXI01000560">
    <property type="protein sequence ID" value="KRT57328.1"/>
    <property type="molecule type" value="Genomic_DNA"/>
</dbReference>
<protein>
    <submittedName>
        <fullName evidence="4">Heat shock protein Hsp20</fullName>
    </submittedName>
</protein>
<comment type="caution">
    <text evidence="4">The sequence shown here is derived from an EMBL/GenBank/DDBJ whole genome shotgun (WGS) entry which is preliminary data.</text>
</comment>
<dbReference type="InterPro" id="IPR008978">
    <property type="entry name" value="HSP20-like_chaperone"/>
</dbReference>
<comment type="similarity">
    <text evidence="1 2">Belongs to the small heat shock protein (HSP20) family.</text>
</comment>
<dbReference type="Proteomes" id="UP000051276">
    <property type="component" value="Unassembled WGS sequence"/>
</dbReference>